<dbReference type="InterPro" id="IPR000160">
    <property type="entry name" value="GGDEF_dom"/>
</dbReference>
<dbReference type="Gene3D" id="3.30.450.20">
    <property type="entry name" value="PAS domain"/>
    <property type="match status" value="2"/>
</dbReference>
<dbReference type="NCBIfam" id="TIGR00229">
    <property type="entry name" value="sensory_box"/>
    <property type="match status" value="1"/>
</dbReference>
<dbReference type="Pfam" id="PF00563">
    <property type="entry name" value="EAL"/>
    <property type="match status" value="1"/>
</dbReference>
<dbReference type="InterPro" id="IPR029016">
    <property type="entry name" value="GAF-like_dom_sf"/>
</dbReference>
<dbReference type="CDD" id="cd01948">
    <property type="entry name" value="EAL"/>
    <property type="match status" value="1"/>
</dbReference>
<name>A0ABT5JVY6_9BURK</name>
<feature type="domain" description="Response regulatory" evidence="4">
    <location>
        <begin position="3"/>
        <end position="120"/>
    </location>
</feature>
<evidence type="ECO:0000256" key="3">
    <source>
        <dbReference type="PROSITE-ProRule" id="PRU00169"/>
    </source>
</evidence>
<dbReference type="Gene3D" id="3.20.20.450">
    <property type="entry name" value="EAL domain"/>
    <property type="match status" value="1"/>
</dbReference>
<dbReference type="Pfam" id="PF00990">
    <property type="entry name" value="GGDEF"/>
    <property type="match status" value="1"/>
</dbReference>
<dbReference type="InterPro" id="IPR052155">
    <property type="entry name" value="Biofilm_reg_signaling"/>
</dbReference>
<keyword evidence="2" id="KW-0418">Kinase</keyword>
<dbReference type="SMART" id="SM00091">
    <property type="entry name" value="PAS"/>
    <property type="match status" value="2"/>
</dbReference>
<feature type="modified residue" description="4-aspartylphosphate" evidence="3">
    <location>
        <position position="1314"/>
    </location>
</feature>
<dbReference type="InterPro" id="IPR035919">
    <property type="entry name" value="EAL_sf"/>
</dbReference>
<keyword evidence="3" id="KW-0597">Phosphoprotein</keyword>
<evidence type="ECO:0000256" key="2">
    <source>
        <dbReference type="ARBA" id="ARBA00022777"/>
    </source>
</evidence>
<keyword evidence="1" id="KW-0808">Transferase</keyword>
<dbReference type="PROSITE" id="PS50110">
    <property type="entry name" value="RESPONSE_REGULATORY"/>
    <property type="match status" value="2"/>
</dbReference>
<evidence type="ECO:0000259" key="7">
    <source>
        <dbReference type="PROSITE" id="PS50883"/>
    </source>
</evidence>
<dbReference type="SUPFAM" id="SSF55781">
    <property type="entry name" value="GAF domain-like"/>
    <property type="match status" value="2"/>
</dbReference>
<dbReference type="InterPro" id="IPR001610">
    <property type="entry name" value="PAC"/>
</dbReference>
<dbReference type="SUPFAM" id="SSF52172">
    <property type="entry name" value="CheY-like"/>
    <property type="match status" value="2"/>
</dbReference>
<dbReference type="Gene3D" id="3.30.70.270">
    <property type="match status" value="1"/>
</dbReference>
<proteinExistence type="predicted"/>
<evidence type="ECO:0000259" key="6">
    <source>
        <dbReference type="PROSITE" id="PS50113"/>
    </source>
</evidence>
<dbReference type="PANTHER" id="PTHR44757:SF2">
    <property type="entry name" value="BIOFILM ARCHITECTURE MAINTENANCE PROTEIN MBAA"/>
    <property type="match status" value="1"/>
</dbReference>
<keyword evidence="10" id="KW-1185">Reference proteome</keyword>
<feature type="modified residue" description="4-aspartylphosphate" evidence="3">
    <location>
        <position position="52"/>
    </location>
</feature>
<dbReference type="InterPro" id="IPR001633">
    <property type="entry name" value="EAL_dom"/>
</dbReference>
<dbReference type="InterPro" id="IPR013655">
    <property type="entry name" value="PAS_fold_3"/>
</dbReference>
<dbReference type="SUPFAM" id="SSF141868">
    <property type="entry name" value="EAL domain-like"/>
    <property type="match status" value="1"/>
</dbReference>
<dbReference type="Pfam" id="PF13185">
    <property type="entry name" value="GAF_2"/>
    <property type="match status" value="2"/>
</dbReference>
<dbReference type="CDD" id="cd01949">
    <property type="entry name" value="GGDEF"/>
    <property type="match status" value="1"/>
</dbReference>
<dbReference type="EMBL" id="JAQQXR010000001">
    <property type="protein sequence ID" value="MDC8756893.1"/>
    <property type="molecule type" value="Genomic_DNA"/>
</dbReference>
<feature type="domain" description="Response regulatory" evidence="4">
    <location>
        <begin position="1265"/>
        <end position="1380"/>
    </location>
</feature>
<dbReference type="SUPFAM" id="SSF55073">
    <property type="entry name" value="Nucleotide cyclase"/>
    <property type="match status" value="1"/>
</dbReference>
<accession>A0ABT5JVY6</accession>
<feature type="domain" description="GGDEF" evidence="8">
    <location>
        <begin position="855"/>
        <end position="989"/>
    </location>
</feature>
<evidence type="ECO:0000259" key="5">
    <source>
        <dbReference type="PROSITE" id="PS50112"/>
    </source>
</evidence>
<dbReference type="CDD" id="cd00130">
    <property type="entry name" value="PAS"/>
    <property type="match status" value="2"/>
</dbReference>
<dbReference type="Pfam" id="PF00072">
    <property type="entry name" value="Response_reg"/>
    <property type="match status" value="2"/>
</dbReference>
<sequence length="1387" mass="151383">MASILIVDDHILNRQFLVALLGFDQHTLLVASDGLEGLAMAREQRPALIITDLLMPNMNGHEFVTRLRAEPALADIPVIFYTATYSMQEAAVMARSCDVRWVLKKPAAPDVILGTVREALGLPAKEAGGAVAAPADGTRTPIDIKLGEYLQELEQSRELMSRLAAGADGGAGPGQLQQVTGRLSQSLTDLQNVGLRLSALIDMGIEMSVERDPQRLLETACRVAQHISVARVAVIGIVGDGDGDGALRYHAVRGINGDFRDRLAGMPAAIGVLAGLLDGRQPCRLCQLDGHPLALGLPAWHPPAQAFLGVPVATAGRSYGWLYLLDRLGAPQFSEVDERAVATVATQLAVAYENLALYEKIRDNVEQLETDLLERRRITDRLHDSEERFRQLADAIDEVFFLTDPANSQMLYVSPAYEQVWGRSCASLYERPRSWYDALHRDDAARLGAAESRRRGGTDAAFDYRYRIVRPDGKVRWIHARGFPILDAGGKAYRVAGIAADITQQMQLQEALAEREAGLQRAQLVARMAHVVTGPDGVFENWSATLPQLLGLDGGALPPSNRDWLALVEPADRPRFRDTCIAAGRSGQRHDVEYRIRRGDGSVIHLQQVFEPLDSKGGGGHGARWFNTIQDVTEQKEQQQRIVRMGQIYAMLSGINSAIVRIRDRDELLREACRVAVSHGAFGMAWAGVLDAETGDGRVVASASAGGDDAAYAAQIHFCARAGGPGSDRPASVAVRDGRQVICNDVDTEPSMLALRGELRARGHRAVAALPLEVEGRVVAVIALFADEAGFFAQPDRIKLLDELAGDLSFGLQFIEKEERLNYLAYYDVLTGLPNGVLFHDRLEQFLHAAGGCGEVVAAAVVNVDHFVQLNEALGRHAGDQVLKLLAQRLQGTLQEPFSLARIGGDTFAIAFGGLAHDSAAATLLEQQVLLPLGQPFTVAQQEVRLAVRAGVAVYPADGADAESLFKHAEVALKKAKSSGERYLFYAPQMNAAIAARIALEQALREGLEKNQFRMHFQPRVDLMSGRVVSAEALMRWQHPERGMVSPLEFIPAAEESGLIVPLGDWAIEAVCAQQAAWQAAKVRIVPVAINLSAVQFKRGKVQESIRAAMQRHGLQPRHIEFELTESVVMGDPEQAIGHLQALKSLGVQLSLDDFGTGYSSLAYLKRFPFDFVKIDRAFITDITNKAEDAAIVTAVIAMAHSLGLRVVAEGVETAEQLEFLRRQRCDELQGYYFSRPVAGADFEAMLRANKRLTLAPLPDRRADTLLIVDDEAGSLSALRRLFSQDGYRVLTASGGAEALELLAAHPVQVILADHRMQDMSGAAFLDIAKELYPATVRIMLSGQPDADAVDEGLKQGAIFQFLSKPWSDEALREHIRDAFRRQRLLA</sequence>
<feature type="domain" description="EAL" evidence="7">
    <location>
        <begin position="997"/>
        <end position="1251"/>
    </location>
</feature>
<reference evidence="9 10" key="1">
    <citation type="submission" date="2022-10" db="EMBL/GenBank/DDBJ databases">
        <title>Janthinobacterium sp. hw3 Genome sequencing.</title>
        <authorList>
            <person name="Park S."/>
        </authorList>
    </citation>
    <scope>NUCLEOTIDE SEQUENCE [LARGE SCALE GENOMIC DNA]</scope>
    <source>
        <strain evidence="10">hw3</strain>
    </source>
</reference>
<dbReference type="InterPro" id="IPR000700">
    <property type="entry name" value="PAS-assoc_C"/>
</dbReference>
<feature type="domain" description="PAC" evidence="6">
    <location>
        <begin position="462"/>
        <end position="514"/>
    </location>
</feature>
<dbReference type="SUPFAM" id="SSF55785">
    <property type="entry name" value="PYP-like sensor domain (PAS domain)"/>
    <property type="match status" value="2"/>
</dbReference>
<dbReference type="Proteomes" id="UP001221208">
    <property type="component" value="Unassembled WGS sequence"/>
</dbReference>
<dbReference type="Gene3D" id="3.40.50.2300">
    <property type="match status" value="2"/>
</dbReference>
<dbReference type="SMART" id="SM00448">
    <property type="entry name" value="REC"/>
    <property type="match status" value="2"/>
</dbReference>
<dbReference type="RefSeq" id="WP_273669552.1">
    <property type="nucleotide sequence ID" value="NZ_JAQQXR010000001.1"/>
</dbReference>
<evidence type="ECO:0000259" key="8">
    <source>
        <dbReference type="PROSITE" id="PS50887"/>
    </source>
</evidence>
<dbReference type="InterPro" id="IPR029787">
    <property type="entry name" value="Nucleotide_cyclase"/>
</dbReference>
<dbReference type="InterPro" id="IPR001789">
    <property type="entry name" value="Sig_transdc_resp-reg_receiver"/>
</dbReference>
<dbReference type="CDD" id="cd17569">
    <property type="entry name" value="REC_HupR-like"/>
    <property type="match status" value="1"/>
</dbReference>
<comment type="caution">
    <text evidence="9">The sequence shown here is derived from an EMBL/GenBank/DDBJ whole genome shotgun (WGS) entry which is preliminary data.</text>
</comment>
<feature type="domain" description="PAS" evidence="5">
    <location>
        <begin position="385"/>
        <end position="447"/>
    </location>
</feature>
<evidence type="ECO:0000256" key="1">
    <source>
        <dbReference type="ARBA" id="ARBA00022679"/>
    </source>
</evidence>
<dbReference type="InterPro" id="IPR003018">
    <property type="entry name" value="GAF"/>
</dbReference>
<dbReference type="PROSITE" id="PS50112">
    <property type="entry name" value="PAS"/>
    <property type="match status" value="1"/>
</dbReference>
<dbReference type="InterPro" id="IPR043128">
    <property type="entry name" value="Rev_trsase/Diguanyl_cyclase"/>
</dbReference>
<dbReference type="NCBIfam" id="TIGR00254">
    <property type="entry name" value="GGDEF"/>
    <property type="match status" value="1"/>
</dbReference>
<dbReference type="PROSITE" id="PS50887">
    <property type="entry name" value="GGDEF"/>
    <property type="match status" value="1"/>
</dbReference>
<dbReference type="Gene3D" id="3.30.450.40">
    <property type="match status" value="2"/>
</dbReference>
<feature type="domain" description="PAC" evidence="6">
    <location>
        <begin position="590"/>
        <end position="644"/>
    </location>
</feature>
<evidence type="ECO:0000259" key="4">
    <source>
        <dbReference type="PROSITE" id="PS50110"/>
    </source>
</evidence>
<dbReference type="SMART" id="SM00086">
    <property type="entry name" value="PAC"/>
    <property type="match status" value="2"/>
</dbReference>
<dbReference type="PANTHER" id="PTHR44757">
    <property type="entry name" value="DIGUANYLATE CYCLASE DGCP"/>
    <property type="match status" value="1"/>
</dbReference>
<evidence type="ECO:0000313" key="9">
    <source>
        <dbReference type="EMBL" id="MDC8756893.1"/>
    </source>
</evidence>
<protein>
    <submittedName>
        <fullName evidence="9">EAL domain-containing protein</fullName>
    </submittedName>
</protein>
<dbReference type="SMART" id="SM00065">
    <property type="entry name" value="GAF"/>
    <property type="match status" value="2"/>
</dbReference>
<dbReference type="PROSITE" id="PS50113">
    <property type="entry name" value="PAC"/>
    <property type="match status" value="2"/>
</dbReference>
<dbReference type="PROSITE" id="PS50883">
    <property type="entry name" value="EAL"/>
    <property type="match status" value="1"/>
</dbReference>
<gene>
    <name evidence="9" type="ORF">OIK44_04735</name>
</gene>
<dbReference type="InterPro" id="IPR011006">
    <property type="entry name" value="CheY-like_superfamily"/>
</dbReference>
<dbReference type="Pfam" id="PF08447">
    <property type="entry name" value="PAS_3"/>
    <property type="match status" value="2"/>
</dbReference>
<dbReference type="InterPro" id="IPR035965">
    <property type="entry name" value="PAS-like_dom_sf"/>
</dbReference>
<organism evidence="9 10">
    <name type="scientific">Janthinobacterium fluminis</name>
    <dbReference type="NCBI Taxonomy" id="2987524"/>
    <lineage>
        <taxon>Bacteria</taxon>
        <taxon>Pseudomonadati</taxon>
        <taxon>Pseudomonadota</taxon>
        <taxon>Betaproteobacteria</taxon>
        <taxon>Burkholderiales</taxon>
        <taxon>Oxalobacteraceae</taxon>
        <taxon>Janthinobacterium</taxon>
    </lineage>
</organism>
<evidence type="ECO:0000313" key="10">
    <source>
        <dbReference type="Proteomes" id="UP001221208"/>
    </source>
</evidence>
<dbReference type="SMART" id="SM00267">
    <property type="entry name" value="GGDEF"/>
    <property type="match status" value="1"/>
</dbReference>
<dbReference type="InterPro" id="IPR000014">
    <property type="entry name" value="PAS"/>
</dbReference>
<dbReference type="SMART" id="SM00052">
    <property type="entry name" value="EAL"/>
    <property type="match status" value="1"/>
</dbReference>